<name>A0A0C3E482_9AGAM</name>
<dbReference type="PROSITE" id="PS50158">
    <property type="entry name" value="ZF_CCHC"/>
    <property type="match status" value="1"/>
</dbReference>
<proteinExistence type="predicted"/>
<dbReference type="SUPFAM" id="SSF57756">
    <property type="entry name" value="Retrovirus zinc finger-like domains"/>
    <property type="match status" value="1"/>
</dbReference>
<dbReference type="InterPro" id="IPR001878">
    <property type="entry name" value="Znf_CCHC"/>
</dbReference>
<keyword evidence="2" id="KW-0863">Zinc-finger</keyword>
<gene>
    <name evidence="5" type="ORF">SCLCIDRAFT_117765</name>
</gene>
<dbReference type="OrthoDB" id="2686736at2759"/>
<dbReference type="InParanoid" id="A0A0C3E482"/>
<sequence>DLLEMAVTKKLLEQVYLQASDRDTYECLCESVREMGRAQELFLINSQGSASGTPMDIGAASVCPQQRGRGPQCYNCQDYGHIARECTKPRCPRQQQTRVVQPKNDDDERIKAV</sequence>
<dbReference type="EMBL" id="KN822036">
    <property type="protein sequence ID" value="KIM63274.1"/>
    <property type="molecule type" value="Genomic_DNA"/>
</dbReference>
<dbReference type="Pfam" id="PF00098">
    <property type="entry name" value="zf-CCHC"/>
    <property type="match status" value="1"/>
</dbReference>
<dbReference type="Proteomes" id="UP000053989">
    <property type="component" value="Unassembled WGS sequence"/>
</dbReference>
<evidence type="ECO:0000256" key="1">
    <source>
        <dbReference type="ARBA" id="ARBA00022664"/>
    </source>
</evidence>
<evidence type="ECO:0000256" key="3">
    <source>
        <dbReference type="SAM" id="MobiDB-lite"/>
    </source>
</evidence>
<organism evidence="5 6">
    <name type="scientific">Scleroderma citrinum Foug A</name>
    <dbReference type="NCBI Taxonomy" id="1036808"/>
    <lineage>
        <taxon>Eukaryota</taxon>
        <taxon>Fungi</taxon>
        <taxon>Dikarya</taxon>
        <taxon>Basidiomycota</taxon>
        <taxon>Agaricomycotina</taxon>
        <taxon>Agaricomycetes</taxon>
        <taxon>Agaricomycetidae</taxon>
        <taxon>Boletales</taxon>
        <taxon>Sclerodermatineae</taxon>
        <taxon>Sclerodermataceae</taxon>
        <taxon>Scleroderma</taxon>
    </lineage>
</organism>
<evidence type="ECO:0000313" key="6">
    <source>
        <dbReference type="Proteomes" id="UP000053989"/>
    </source>
</evidence>
<accession>A0A0C3E482</accession>
<dbReference type="HOGENOM" id="CLU_1943250_0_0_1"/>
<keyword evidence="6" id="KW-1185">Reference proteome</keyword>
<feature type="non-terminal residue" evidence="5">
    <location>
        <position position="1"/>
    </location>
</feature>
<reference evidence="6" key="2">
    <citation type="submission" date="2015-01" db="EMBL/GenBank/DDBJ databases">
        <title>Evolutionary Origins and Diversification of the Mycorrhizal Mutualists.</title>
        <authorList>
            <consortium name="DOE Joint Genome Institute"/>
            <consortium name="Mycorrhizal Genomics Consortium"/>
            <person name="Kohler A."/>
            <person name="Kuo A."/>
            <person name="Nagy L.G."/>
            <person name="Floudas D."/>
            <person name="Copeland A."/>
            <person name="Barry K.W."/>
            <person name="Cichocki N."/>
            <person name="Veneault-Fourrey C."/>
            <person name="LaButti K."/>
            <person name="Lindquist E.A."/>
            <person name="Lipzen A."/>
            <person name="Lundell T."/>
            <person name="Morin E."/>
            <person name="Murat C."/>
            <person name="Riley R."/>
            <person name="Ohm R."/>
            <person name="Sun H."/>
            <person name="Tunlid A."/>
            <person name="Henrissat B."/>
            <person name="Grigoriev I.V."/>
            <person name="Hibbett D.S."/>
            <person name="Martin F."/>
        </authorList>
    </citation>
    <scope>NUCLEOTIDE SEQUENCE [LARGE SCALE GENOMIC DNA]</scope>
    <source>
        <strain evidence="6">Foug A</strain>
    </source>
</reference>
<keyword evidence="1" id="KW-0507">mRNA processing</keyword>
<keyword evidence="2" id="KW-0862">Zinc</keyword>
<dbReference type="GO" id="GO:0003676">
    <property type="term" value="F:nucleic acid binding"/>
    <property type="evidence" value="ECO:0007669"/>
    <property type="project" value="InterPro"/>
</dbReference>
<dbReference type="AlphaFoldDB" id="A0A0C3E482"/>
<reference evidence="5 6" key="1">
    <citation type="submission" date="2014-04" db="EMBL/GenBank/DDBJ databases">
        <authorList>
            <consortium name="DOE Joint Genome Institute"/>
            <person name="Kuo A."/>
            <person name="Kohler A."/>
            <person name="Nagy L.G."/>
            <person name="Floudas D."/>
            <person name="Copeland A."/>
            <person name="Barry K.W."/>
            <person name="Cichocki N."/>
            <person name="Veneault-Fourrey C."/>
            <person name="LaButti K."/>
            <person name="Lindquist E.A."/>
            <person name="Lipzen A."/>
            <person name="Lundell T."/>
            <person name="Morin E."/>
            <person name="Murat C."/>
            <person name="Sun H."/>
            <person name="Tunlid A."/>
            <person name="Henrissat B."/>
            <person name="Grigoriev I.V."/>
            <person name="Hibbett D.S."/>
            <person name="Martin F."/>
            <person name="Nordberg H.P."/>
            <person name="Cantor M.N."/>
            <person name="Hua S.X."/>
        </authorList>
    </citation>
    <scope>NUCLEOTIDE SEQUENCE [LARGE SCALE GENOMIC DNA]</scope>
    <source>
        <strain evidence="5 6">Foug A</strain>
    </source>
</reference>
<feature type="region of interest" description="Disordered" evidence="3">
    <location>
        <begin position="91"/>
        <end position="113"/>
    </location>
</feature>
<keyword evidence="2" id="KW-0479">Metal-binding</keyword>
<dbReference type="GO" id="GO:0008270">
    <property type="term" value="F:zinc ion binding"/>
    <property type="evidence" value="ECO:0007669"/>
    <property type="project" value="UniProtKB-KW"/>
</dbReference>
<dbReference type="InterPro" id="IPR036875">
    <property type="entry name" value="Znf_CCHC_sf"/>
</dbReference>
<protein>
    <recommendedName>
        <fullName evidence="4">CCHC-type domain-containing protein</fullName>
    </recommendedName>
</protein>
<evidence type="ECO:0000256" key="2">
    <source>
        <dbReference type="PROSITE-ProRule" id="PRU00047"/>
    </source>
</evidence>
<dbReference type="SMART" id="SM00343">
    <property type="entry name" value="ZnF_C2HC"/>
    <property type="match status" value="1"/>
</dbReference>
<feature type="domain" description="CCHC-type" evidence="4">
    <location>
        <begin position="73"/>
        <end position="88"/>
    </location>
</feature>
<dbReference type="GO" id="GO:0006397">
    <property type="term" value="P:mRNA processing"/>
    <property type="evidence" value="ECO:0007669"/>
    <property type="project" value="UniProtKB-KW"/>
</dbReference>
<evidence type="ECO:0000313" key="5">
    <source>
        <dbReference type="EMBL" id="KIM63274.1"/>
    </source>
</evidence>
<evidence type="ECO:0000259" key="4">
    <source>
        <dbReference type="PROSITE" id="PS50158"/>
    </source>
</evidence>
<dbReference type="Gene3D" id="4.10.60.10">
    <property type="entry name" value="Zinc finger, CCHC-type"/>
    <property type="match status" value="1"/>
</dbReference>
<feature type="compositionally biased region" description="Basic and acidic residues" evidence="3">
    <location>
        <begin position="103"/>
        <end position="113"/>
    </location>
</feature>